<feature type="domain" description="DH" evidence="2">
    <location>
        <begin position="101"/>
        <end position="285"/>
    </location>
</feature>
<dbReference type="Ensembl" id="ENSPKIT00000001624.1">
    <property type="protein sequence ID" value="ENSPKIP00000020999.1"/>
    <property type="gene ID" value="ENSPKIG00000005443.1"/>
</dbReference>
<dbReference type="InterPro" id="IPR000219">
    <property type="entry name" value="DH_dom"/>
</dbReference>
<dbReference type="GO" id="GO:0007186">
    <property type="term" value="P:G protein-coupled receptor signaling pathway"/>
    <property type="evidence" value="ECO:0007669"/>
    <property type="project" value="TreeGrafter"/>
</dbReference>
<keyword evidence="4" id="KW-1185">Reference proteome</keyword>
<sequence>MEPLFGVCPSARWTCVLTCFCALLKQKRVEKETEDKGKSRLLHSILGGPPRKPGPSSQSLESPTPPFFPIKINGWSPQRYTHHACVCVSLLTRALVSRHPELFHTERAHLHMLRVMDSVFYQKLSRDAILPPADIKSIFANLQEIIQLHVSIIEQMTAIRKEKVSVIDHVGDVLLSWVRFSGAEEEKMKQAGGTFCSNQPFALELIKSRQKKEQRFAAAMQEAESSPLCRRLQLKDIIPAEMQRLTKYPLLLENIAKYTEDPEEREKVRRASECCRQILNHVNQAVKEAENKQVPLLVDRSVTVPWDLKWKGCVGINYSLEL</sequence>
<proteinExistence type="predicted"/>
<dbReference type="Proteomes" id="UP000261540">
    <property type="component" value="Unplaced"/>
</dbReference>
<dbReference type="PROSITE" id="PS50010">
    <property type="entry name" value="DH_2"/>
    <property type="match status" value="1"/>
</dbReference>
<evidence type="ECO:0000313" key="4">
    <source>
        <dbReference type="Proteomes" id="UP000261540"/>
    </source>
</evidence>
<dbReference type="GO" id="GO:0035556">
    <property type="term" value="P:intracellular signal transduction"/>
    <property type="evidence" value="ECO:0007669"/>
    <property type="project" value="InterPro"/>
</dbReference>
<dbReference type="PROSITE" id="PS00741">
    <property type="entry name" value="DH_1"/>
    <property type="match status" value="1"/>
</dbReference>
<dbReference type="GO" id="GO:0005737">
    <property type="term" value="C:cytoplasm"/>
    <property type="evidence" value="ECO:0007669"/>
    <property type="project" value="TreeGrafter"/>
</dbReference>
<dbReference type="GeneTree" id="ENSGT00940000157662"/>
<dbReference type="SUPFAM" id="SSF48065">
    <property type="entry name" value="DBL homology domain (DH-domain)"/>
    <property type="match status" value="1"/>
</dbReference>
<evidence type="ECO:0000259" key="2">
    <source>
        <dbReference type="PROSITE" id="PS50010"/>
    </source>
</evidence>
<accession>A0A3B3RR70</accession>
<dbReference type="PANTHER" id="PTHR45872:SF3">
    <property type="entry name" value="RHO GUANINE NUCLEOTIDE EXCHANGE FACTOR 12"/>
    <property type="match status" value="1"/>
</dbReference>
<dbReference type="InterPro" id="IPR001331">
    <property type="entry name" value="GDS_CDC24_CS"/>
</dbReference>
<dbReference type="AlphaFoldDB" id="A0A3B3RR70"/>
<organism evidence="3 4">
    <name type="scientific">Paramormyrops kingsleyae</name>
    <dbReference type="NCBI Taxonomy" id="1676925"/>
    <lineage>
        <taxon>Eukaryota</taxon>
        <taxon>Metazoa</taxon>
        <taxon>Chordata</taxon>
        <taxon>Craniata</taxon>
        <taxon>Vertebrata</taxon>
        <taxon>Euteleostomi</taxon>
        <taxon>Actinopterygii</taxon>
        <taxon>Neopterygii</taxon>
        <taxon>Teleostei</taxon>
        <taxon>Osteoglossocephala</taxon>
        <taxon>Osteoglossomorpha</taxon>
        <taxon>Osteoglossiformes</taxon>
        <taxon>Mormyridae</taxon>
        <taxon>Paramormyrops</taxon>
    </lineage>
</organism>
<reference evidence="3" key="1">
    <citation type="submission" date="2025-08" db="UniProtKB">
        <authorList>
            <consortium name="Ensembl"/>
        </authorList>
    </citation>
    <scope>IDENTIFICATION</scope>
</reference>
<name>A0A3B3RR70_9TELE</name>
<dbReference type="InterPro" id="IPR035899">
    <property type="entry name" value="DBL_dom_sf"/>
</dbReference>
<dbReference type="Pfam" id="PF00621">
    <property type="entry name" value="RhoGEF"/>
    <property type="match status" value="1"/>
</dbReference>
<dbReference type="SMART" id="SM00325">
    <property type="entry name" value="RhoGEF"/>
    <property type="match status" value="1"/>
</dbReference>
<dbReference type="GO" id="GO:0001664">
    <property type="term" value="F:G protein-coupled receptor binding"/>
    <property type="evidence" value="ECO:0007669"/>
    <property type="project" value="TreeGrafter"/>
</dbReference>
<reference evidence="3" key="2">
    <citation type="submission" date="2025-09" db="UniProtKB">
        <authorList>
            <consortium name="Ensembl"/>
        </authorList>
    </citation>
    <scope>IDENTIFICATION</scope>
</reference>
<protein>
    <submittedName>
        <fullName evidence="3">Rho guanine nucleotide exchange factor 12</fullName>
    </submittedName>
</protein>
<dbReference type="CDD" id="cd00160">
    <property type="entry name" value="RhoGEF"/>
    <property type="match status" value="1"/>
</dbReference>
<feature type="region of interest" description="Disordered" evidence="1">
    <location>
        <begin position="35"/>
        <end position="62"/>
    </location>
</feature>
<evidence type="ECO:0000256" key="1">
    <source>
        <dbReference type="SAM" id="MobiDB-lite"/>
    </source>
</evidence>
<evidence type="ECO:0000313" key="3">
    <source>
        <dbReference type="Ensembl" id="ENSPKIP00000020999.1"/>
    </source>
</evidence>
<dbReference type="GO" id="GO:0005085">
    <property type="term" value="F:guanyl-nucleotide exchange factor activity"/>
    <property type="evidence" value="ECO:0007669"/>
    <property type="project" value="InterPro"/>
</dbReference>
<dbReference type="Gene3D" id="1.20.900.10">
    <property type="entry name" value="Dbl homology (DH) domain"/>
    <property type="match status" value="1"/>
</dbReference>
<dbReference type="PANTHER" id="PTHR45872">
    <property type="entry name" value="RHO GUANINE NUCLEOTIDE EXCHANGE FACTOR 2, ISOFORM D"/>
    <property type="match status" value="1"/>
</dbReference>